<name>S4A5M2_9ACTN</name>
<organism evidence="2 3">
    <name type="scientific">Streptomyces aurantiacus JA 4570</name>
    <dbReference type="NCBI Taxonomy" id="1286094"/>
    <lineage>
        <taxon>Bacteria</taxon>
        <taxon>Bacillati</taxon>
        <taxon>Actinomycetota</taxon>
        <taxon>Actinomycetes</taxon>
        <taxon>Kitasatosporales</taxon>
        <taxon>Streptomycetaceae</taxon>
        <taxon>Streptomyces</taxon>
        <taxon>Streptomyces aurantiacus group</taxon>
    </lineage>
</organism>
<sequence length="70" mass="8064">MGRLGWTMEQQAGIRFYTRLTNIFTLLLIALFTALTLFSGRHRGWVVVAAIIVAWACFTLYMRRTKKGQP</sequence>
<dbReference type="AlphaFoldDB" id="S4A5M2"/>
<evidence type="ECO:0000313" key="2">
    <source>
        <dbReference type="EMBL" id="EPH46035.1"/>
    </source>
</evidence>
<keyword evidence="3" id="KW-1185">Reference proteome</keyword>
<dbReference type="Proteomes" id="UP000014629">
    <property type="component" value="Unassembled WGS sequence"/>
</dbReference>
<feature type="transmembrane region" description="Helical" evidence="1">
    <location>
        <begin position="20"/>
        <end position="38"/>
    </location>
</feature>
<evidence type="ECO:0000313" key="3">
    <source>
        <dbReference type="Proteomes" id="UP000014629"/>
    </source>
</evidence>
<reference evidence="2 3" key="1">
    <citation type="submission" date="2013-02" db="EMBL/GenBank/DDBJ databases">
        <title>Draft Genome Sequence of Streptomyces aurantiacus, Which Produces Setomimycin.</title>
        <authorList>
            <person name="Gruening B.A."/>
            <person name="Praeg A."/>
            <person name="Erxleben A."/>
            <person name="Guenther S."/>
            <person name="Mueller M."/>
        </authorList>
    </citation>
    <scope>NUCLEOTIDE SEQUENCE [LARGE SCALE GENOMIC DNA]</scope>
    <source>
        <strain evidence="2 3">JA 4570</strain>
    </source>
</reference>
<gene>
    <name evidence="2" type="ORF">STRAU_0916</name>
</gene>
<accession>S4A5M2</accession>
<keyword evidence="1" id="KW-1133">Transmembrane helix</keyword>
<keyword evidence="1" id="KW-0472">Membrane</keyword>
<keyword evidence="1" id="KW-0812">Transmembrane</keyword>
<evidence type="ECO:0000256" key="1">
    <source>
        <dbReference type="SAM" id="Phobius"/>
    </source>
</evidence>
<comment type="caution">
    <text evidence="2">The sequence shown here is derived from an EMBL/GenBank/DDBJ whole genome shotgun (WGS) entry which is preliminary data.</text>
</comment>
<dbReference type="EMBL" id="AOPZ01000030">
    <property type="protein sequence ID" value="EPH46035.1"/>
    <property type="molecule type" value="Genomic_DNA"/>
</dbReference>
<dbReference type="PATRIC" id="fig|1286094.4.peg.896"/>
<proteinExistence type="predicted"/>
<dbReference type="RefSeq" id="WP_016639048.1">
    <property type="nucleotide sequence ID" value="NZ_AOPZ01000030.1"/>
</dbReference>
<feature type="transmembrane region" description="Helical" evidence="1">
    <location>
        <begin position="44"/>
        <end position="62"/>
    </location>
</feature>
<protein>
    <submittedName>
        <fullName evidence="2">Uncharacterized protein</fullName>
    </submittedName>
</protein>